<comment type="caution">
    <text evidence="1">The sequence shown here is derived from an EMBL/GenBank/DDBJ whole genome shotgun (WGS) entry which is preliminary data.</text>
</comment>
<dbReference type="OMA" id="HLELDGW"/>
<sequence>MPGLNNDVLLEVMAASCRKERARLMATSRALYSHGARHLLRETPHIQTEQHLISFLAFLSAQPDCCSKFLRDLEISDSIWSSPACVQLAEVLSRASGLQCLTLNGKSYGLGPTVFQTLAWAAIASLQDLRLCNAYETCLDLLKHHRSRLRRVVVDCPPNFDETFFNDLPDDDDWTEYHPVHVLQHSAPTLEELCITGWCTHIEVEPSPDIIYPRLRTLAIQYASLPLTLSLIRAYPNLEHLSFSLRHASRDEIEEYRLWNLNAQFLAGGTWRHLRAFQGDLADLYVLGLACPIEQVTLRMPAVHLEWPGVQLLDPVLAEARPRHLELDGWPGDICGPGGDGKFAVFRGEAASRLETLTIEGSLEGRDHVDIDVRAVLDDLLGSLKHSRLRHFALNIYTEHIDPTSGVKSDVPLGAAEQAALDLDVEAALRRFVAAIPTLQTAVFSVQVPRDRLMTRRAVLADGHIRFEEERKTLWNAPRPTGEYLDS</sequence>
<accession>A0A1M2V9M3</accession>
<dbReference type="Gene3D" id="3.80.10.10">
    <property type="entry name" value="Ribonuclease Inhibitor"/>
    <property type="match status" value="1"/>
</dbReference>
<dbReference type="OrthoDB" id="2757830at2759"/>
<dbReference type="SUPFAM" id="SSF52047">
    <property type="entry name" value="RNI-like"/>
    <property type="match status" value="1"/>
</dbReference>
<reference evidence="1 2" key="1">
    <citation type="submission" date="2016-10" db="EMBL/GenBank/DDBJ databases">
        <title>Genome sequence of the basidiomycete white-rot fungus Trametes pubescens.</title>
        <authorList>
            <person name="Makela M.R."/>
            <person name="Granchi Z."/>
            <person name="Peng M."/>
            <person name="De Vries R.P."/>
            <person name="Grigoriev I."/>
            <person name="Riley R."/>
            <person name="Hilden K."/>
        </authorList>
    </citation>
    <scope>NUCLEOTIDE SEQUENCE [LARGE SCALE GENOMIC DNA]</scope>
    <source>
        <strain evidence="1 2">FBCC735</strain>
    </source>
</reference>
<evidence type="ECO:0000313" key="1">
    <source>
        <dbReference type="EMBL" id="OJT04259.1"/>
    </source>
</evidence>
<evidence type="ECO:0008006" key="3">
    <source>
        <dbReference type="Google" id="ProtNLM"/>
    </source>
</evidence>
<dbReference type="InterPro" id="IPR032675">
    <property type="entry name" value="LRR_dom_sf"/>
</dbReference>
<evidence type="ECO:0000313" key="2">
    <source>
        <dbReference type="Proteomes" id="UP000184267"/>
    </source>
</evidence>
<gene>
    <name evidence="1" type="ORF">TRAPUB_5049</name>
</gene>
<organism evidence="1 2">
    <name type="scientific">Trametes pubescens</name>
    <name type="common">White-rot fungus</name>
    <dbReference type="NCBI Taxonomy" id="154538"/>
    <lineage>
        <taxon>Eukaryota</taxon>
        <taxon>Fungi</taxon>
        <taxon>Dikarya</taxon>
        <taxon>Basidiomycota</taxon>
        <taxon>Agaricomycotina</taxon>
        <taxon>Agaricomycetes</taxon>
        <taxon>Polyporales</taxon>
        <taxon>Polyporaceae</taxon>
        <taxon>Trametes</taxon>
    </lineage>
</organism>
<protein>
    <recommendedName>
        <fullName evidence="3">F-box domain-containing protein</fullName>
    </recommendedName>
</protein>
<proteinExistence type="predicted"/>
<dbReference type="Proteomes" id="UP000184267">
    <property type="component" value="Unassembled WGS sequence"/>
</dbReference>
<name>A0A1M2V9M3_TRAPU</name>
<dbReference type="AlphaFoldDB" id="A0A1M2V9M3"/>
<dbReference type="EMBL" id="MNAD01001552">
    <property type="protein sequence ID" value="OJT04259.1"/>
    <property type="molecule type" value="Genomic_DNA"/>
</dbReference>
<keyword evidence="2" id="KW-1185">Reference proteome</keyword>